<dbReference type="Proteomes" id="UP000606974">
    <property type="component" value="Unassembled WGS sequence"/>
</dbReference>
<dbReference type="AlphaFoldDB" id="A0A8H7ADI9"/>
<evidence type="ECO:0000313" key="2">
    <source>
        <dbReference type="EMBL" id="KAF7507135.1"/>
    </source>
</evidence>
<comment type="caution">
    <text evidence="2">The sequence shown here is derived from an EMBL/GenBank/DDBJ whole genome shotgun (WGS) entry which is preliminary data.</text>
</comment>
<keyword evidence="3" id="KW-1185">Reference proteome</keyword>
<dbReference type="EMBL" id="JAACFV010000074">
    <property type="protein sequence ID" value="KAF7507135.1"/>
    <property type="molecule type" value="Genomic_DNA"/>
</dbReference>
<accession>A0A8H7ADI9</accession>
<feature type="compositionally biased region" description="Polar residues" evidence="1">
    <location>
        <begin position="245"/>
        <end position="261"/>
    </location>
</feature>
<name>A0A8H7ADI9_9EURO</name>
<proteinExistence type="predicted"/>
<protein>
    <submittedName>
        <fullName evidence="2">Uncharacterized protein</fullName>
    </submittedName>
</protein>
<organism evidence="2 3">
    <name type="scientific">Endocarpon pusillum</name>
    <dbReference type="NCBI Taxonomy" id="364733"/>
    <lineage>
        <taxon>Eukaryota</taxon>
        <taxon>Fungi</taxon>
        <taxon>Dikarya</taxon>
        <taxon>Ascomycota</taxon>
        <taxon>Pezizomycotina</taxon>
        <taxon>Eurotiomycetes</taxon>
        <taxon>Chaetothyriomycetidae</taxon>
        <taxon>Verrucariales</taxon>
        <taxon>Verrucariaceae</taxon>
        <taxon>Endocarpon</taxon>
    </lineage>
</organism>
<reference evidence="2" key="1">
    <citation type="submission" date="2020-02" db="EMBL/GenBank/DDBJ databases">
        <authorList>
            <person name="Palmer J.M."/>
        </authorList>
    </citation>
    <scope>NUCLEOTIDE SEQUENCE</scope>
    <source>
        <strain evidence="2">EPUS1.4</strain>
        <tissue evidence="2">Thallus</tissue>
    </source>
</reference>
<evidence type="ECO:0000256" key="1">
    <source>
        <dbReference type="SAM" id="MobiDB-lite"/>
    </source>
</evidence>
<sequence length="261" mass="28469">MSTLFALACPEIGMLPPVDRFLFGDWLALQSVKLQYLSLYMHDVLFARRYVQPDGQFISNPPKRPVATGESAGEEEGTHEPAYRRRRVLIYRNPDANHPALPSEILDSFRTLQESNYGKSAKVTGSTRPMSAKIPYGGSTPLSAIDPRLLISEENLEQMSIDEDQLRRQLATGSLGDVRLPASSVATPRSRAPSVPGSSFTPINASSAPSNAPLIAPMTPLNAPTTWTSSFYDTGLRSRVPSMPGGQQSQPTTPIRKNSDV</sequence>
<feature type="region of interest" description="Disordered" evidence="1">
    <location>
        <begin position="57"/>
        <end position="81"/>
    </location>
</feature>
<evidence type="ECO:0000313" key="3">
    <source>
        <dbReference type="Proteomes" id="UP000606974"/>
    </source>
</evidence>
<feature type="region of interest" description="Disordered" evidence="1">
    <location>
        <begin position="183"/>
        <end position="204"/>
    </location>
</feature>
<gene>
    <name evidence="2" type="ORF">GJ744_010948</name>
</gene>
<feature type="region of interest" description="Disordered" evidence="1">
    <location>
        <begin position="228"/>
        <end position="261"/>
    </location>
</feature>